<evidence type="ECO:0000313" key="2">
    <source>
        <dbReference type="Proteomes" id="UP001501490"/>
    </source>
</evidence>
<dbReference type="SUPFAM" id="SSF142906">
    <property type="entry name" value="YjbR-like"/>
    <property type="match status" value="1"/>
</dbReference>
<sequence length="144" mass="16073">MRSPTVGRVGIYGDAPAEVEGRLREICRELPEAYEEPAWAGLCWRVRRRTVVRLLTVQRDWAPDFGDERGGTDRRTVLTFKTLAGESASLAACGFPFYLLGWGHDSVGMVLSGDTDWSEVRELVTDSYCTVAPRMLVARIARPP</sequence>
<comment type="caution">
    <text evidence="1">The sequence shown here is derived from an EMBL/GenBank/DDBJ whole genome shotgun (WGS) entry which is preliminary data.</text>
</comment>
<keyword evidence="2" id="KW-1185">Reference proteome</keyword>
<proteinExistence type="predicted"/>
<dbReference type="Gene3D" id="3.90.1150.30">
    <property type="match status" value="1"/>
</dbReference>
<reference evidence="2" key="1">
    <citation type="journal article" date="2019" name="Int. J. Syst. Evol. Microbiol.">
        <title>The Global Catalogue of Microorganisms (GCM) 10K type strain sequencing project: providing services to taxonomists for standard genome sequencing and annotation.</title>
        <authorList>
            <consortium name="The Broad Institute Genomics Platform"/>
            <consortium name="The Broad Institute Genome Sequencing Center for Infectious Disease"/>
            <person name="Wu L."/>
            <person name="Ma J."/>
        </authorList>
    </citation>
    <scope>NUCLEOTIDE SEQUENCE [LARGE SCALE GENOMIC DNA]</scope>
    <source>
        <strain evidence="2">JCM 16929</strain>
    </source>
</reference>
<evidence type="ECO:0000313" key="1">
    <source>
        <dbReference type="EMBL" id="GAA3611015.1"/>
    </source>
</evidence>
<dbReference type="InterPro" id="IPR038056">
    <property type="entry name" value="YjbR-like_sf"/>
</dbReference>
<organism evidence="1 2">
    <name type="scientific">Microlunatus ginsengisoli</name>
    <dbReference type="NCBI Taxonomy" id="363863"/>
    <lineage>
        <taxon>Bacteria</taxon>
        <taxon>Bacillati</taxon>
        <taxon>Actinomycetota</taxon>
        <taxon>Actinomycetes</taxon>
        <taxon>Propionibacteriales</taxon>
        <taxon>Propionibacteriaceae</taxon>
        <taxon>Microlunatus</taxon>
    </lineage>
</organism>
<name>A0ABP6ZKT2_9ACTN</name>
<dbReference type="InterPro" id="IPR058532">
    <property type="entry name" value="YjbR/MT2646/Rv2570-like"/>
</dbReference>
<evidence type="ECO:0008006" key="3">
    <source>
        <dbReference type="Google" id="ProtNLM"/>
    </source>
</evidence>
<protein>
    <recommendedName>
        <fullName evidence="3">YjbR protein</fullName>
    </recommendedName>
</protein>
<dbReference type="Pfam" id="PF04237">
    <property type="entry name" value="YjbR"/>
    <property type="match status" value="1"/>
</dbReference>
<dbReference type="EMBL" id="BAABAB010000007">
    <property type="protein sequence ID" value="GAA3611015.1"/>
    <property type="molecule type" value="Genomic_DNA"/>
</dbReference>
<accession>A0ABP6ZKT2</accession>
<gene>
    <name evidence="1" type="ORF">GCM10022236_10910</name>
</gene>
<dbReference type="Proteomes" id="UP001501490">
    <property type="component" value="Unassembled WGS sequence"/>
</dbReference>